<dbReference type="KEGG" id="mff:MFFC18_47840"/>
<dbReference type="SUPFAM" id="SSF75005">
    <property type="entry name" value="Arabinanase/levansucrase/invertase"/>
    <property type="match status" value="1"/>
</dbReference>
<accession>A0A5B9PQU7</accession>
<proteinExistence type="predicted"/>
<dbReference type="InterPro" id="IPR029010">
    <property type="entry name" value="ThuA-like"/>
</dbReference>
<dbReference type="Gene3D" id="2.115.10.20">
    <property type="entry name" value="Glycosyl hydrolase domain, family 43"/>
    <property type="match status" value="1"/>
</dbReference>
<organism evidence="3 4">
    <name type="scientific">Mariniblastus fucicola</name>
    <dbReference type="NCBI Taxonomy" id="980251"/>
    <lineage>
        <taxon>Bacteria</taxon>
        <taxon>Pseudomonadati</taxon>
        <taxon>Planctomycetota</taxon>
        <taxon>Planctomycetia</taxon>
        <taxon>Pirellulales</taxon>
        <taxon>Pirellulaceae</taxon>
        <taxon>Mariniblastus</taxon>
    </lineage>
</organism>
<feature type="compositionally biased region" description="Basic and acidic residues" evidence="1">
    <location>
        <begin position="359"/>
        <end position="374"/>
    </location>
</feature>
<dbReference type="InterPro" id="IPR023296">
    <property type="entry name" value="Glyco_hydro_beta-prop_sf"/>
</dbReference>
<feature type="domain" description="ThuA-like" evidence="2">
    <location>
        <begin position="90"/>
        <end position="284"/>
    </location>
</feature>
<keyword evidence="4" id="KW-1185">Reference proteome</keyword>
<dbReference type="InterPro" id="IPR029062">
    <property type="entry name" value="Class_I_gatase-like"/>
</dbReference>
<gene>
    <name evidence="3" type="ORF">MFFC18_47840</name>
</gene>
<dbReference type="Pfam" id="PF06283">
    <property type="entry name" value="ThuA"/>
    <property type="match status" value="1"/>
</dbReference>
<feature type="region of interest" description="Disordered" evidence="1">
    <location>
        <begin position="333"/>
        <end position="409"/>
    </location>
</feature>
<dbReference type="AlphaFoldDB" id="A0A5B9PQU7"/>
<protein>
    <submittedName>
        <fullName evidence="3">Trehalose utilization</fullName>
    </submittedName>
</protein>
<feature type="compositionally biased region" description="Polar residues" evidence="1">
    <location>
        <begin position="378"/>
        <end position="388"/>
    </location>
</feature>
<evidence type="ECO:0000313" key="4">
    <source>
        <dbReference type="Proteomes" id="UP000322214"/>
    </source>
</evidence>
<dbReference type="STRING" id="980251.GCA_001642875_01693"/>
<sequence>MYRLVCTLILILTPSLDADSLVYEGTEGVGQGKHVVFIAGDHEYRSEESLPMLARIMAKHHGFKCTVLFNIDPKSGTIAAGKPSNIPGLEALETADLAVVFLRFQDLPDDQMKFFDDYLNRGGPVVGMRTSTHAFRIPTAKTYSRYSFDSKDAAYDRGFGHQVLGQTWVGHYGKNHSQSTRITPIEDQATHPILRGVKDVWVQAGCYVGKPVDSEILTMAQPLNGMTLDSPVSKEQEPMPSEWTRIYKSTSGAEGRVFTTLYGTSEDITNDGYRRMLVNGMLWAMGMEAAITADANISIVGPGKPNTFNFNGHAKGIEPEFYAGFESPVPAHNRVQEPKKKTPKAKPSTSQGKSSVNHRKPEIKDRTEDKKNDDTWIVDSQQQWQQNTESKKGLQLANGMARPGKQQATLRSKIKSFDSKRSAKEIQIAQSPEWLNWEPVKNIGPVNLGDAPVMLQLGPGNYWMFGRYGMRKSKENFVAKDATLKGFDSPLKTTPFRNQFDATGGLKPGQNGYHAWQSNDMVNWVHHGAITEKFAKWMTTAEFADGRAYFYYDFPNDQDPHVYVDDDLFDGVPGENKGMAYDDPTHGSDCAIIRGLDGKFHLIVEDWSPINARENAWDSPLAAHAVSPDGVSDFETVAPPIDERTKSTGKTATYKHPHWVNENPERFKTNVAKYEVHEPKQNAYGDWAAISIGGQYYLFCDYDPKDSREMSVGWFTSSSIDQPFEWCGNIGKGHPDPDVMFAEGKFYLATQQKEDFVSPGPWVESVEVRVGVDTDNDKTIDQWSDWTRVQERYDYVDGFAKQVAREAAAMDLSGLPAGYGFQFELKIEDTTSNRSVPVIDRVAISF</sequence>
<dbReference type="EMBL" id="CP042912">
    <property type="protein sequence ID" value="QEG24861.1"/>
    <property type="molecule type" value="Genomic_DNA"/>
</dbReference>
<dbReference type="Gene3D" id="3.40.50.880">
    <property type="match status" value="1"/>
</dbReference>
<dbReference type="Proteomes" id="UP000322214">
    <property type="component" value="Chromosome"/>
</dbReference>
<name>A0A5B9PQU7_9BACT</name>
<evidence type="ECO:0000313" key="3">
    <source>
        <dbReference type="EMBL" id="QEG24861.1"/>
    </source>
</evidence>
<dbReference type="SUPFAM" id="SSF52317">
    <property type="entry name" value="Class I glutamine amidotransferase-like"/>
    <property type="match status" value="1"/>
</dbReference>
<evidence type="ECO:0000259" key="2">
    <source>
        <dbReference type="Pfam" id="PF06283"/>
    </source>
</evidence>
<reference evidence="3 4" key="1">
    <citation type="submission" date="2019-08" db="EMBL/GenBank/DDBJ databases">
        <title>Deep-cultivation of Planctomycetes and their phenomic and genomic characterization uncovers novel biology.</title>
        <authorList>
            <person name="Wiegand S."/>
            <person name="Jogler M."/>
            <person name="Boedeker C."/>
            <person name="Pinto D."/>
            <person name="Vollmers J."/>
            <person name="Rivas-Marin E."/>
            <person name="Kohn T."/>
            <person name="Peeters S.H."/>
            <person name="Heuer A."/>
            <person name="Rast P."/>
            <person name="Oberbeckmann S."/>
            <person name="Bunk B."/>
            <person name="Jeske O."/>
            <person name="Meyerdierks A."/>
            <person name="Storesund J.E."/>
            <person name="Kallscheuer N."/>
            <person name="Luecker S."/>
            <person name="Lage O.M."/>
            <person name="Pohl T."/>
            <person name="Merkel B.J."/>
            <person name="Hornburger P."/>
            <person name="Mueller R.-W."/>
            <person name="Bruemmer F."/>
            <person name="Labrenz M."/>
            <person name="Spormann A.M."/>
            <person name="Op den Camp H."/>
            <person name="Overmann J."/>
            <person name="Amann R."/>
            <person name="Jetten M.S.M."/>
            <person name="Mascher T."/>
            <person name="Medema M.H."/>
            <person name="Devos D.P."/>
            <person name="Kaster A.-K."/>
            <person name="Ovreas L."/>
            <person name="Rohde M."/>
            <person name="Galperin M.Y."/>
            <person name="Jogler C."/>
        </authorList>
    </citation>
    <scope>NUCLEOTIDE SEQUENCE [LARGE SCALE GENOMIC DNA]</scope>
    <source>
        <strain evidence="3 4">FC18</strain>
    </source>
</reference>
<evidence type="ECO:0000256" key="1">
    <source>
        <dbReference type="SAM" id="MobiDB-lite"/>
    </source>
</evidence>